<proteinExistence type="predicted"/>
<evidence type="ECO:0000313" key="2">
    <source>
        <dbReference type="Proteomes" id="UP001066276"/>
    </source>
</evidence>
<protein>
    <submittedName>
        <fullName evidence="1">Uncharacterized protein</fullName>
    </submittedName>
</protein>
<dbReference type="EMBL" id="JANPWB010000016">
    <property type="protein sequence ID" value="KAJ1080675.1"/>
    <property type="molecule type" value="Genomic_DNA"/>
</dbReference>
<dbReference type="Proteomes" id="UP001066276">
    <property type="component" value="Chromosome 12"/>
</dbReference>
<evidence type="ECO:0000313" key="1">
    <source>
        <dbReference type="EMBL" id="KAJ1080675.1"/>
    </source>
</evidence>
<comment type="caution">
    <text evidence="1">The sequence shown here is derived from an EMBL/GenBank/DDBJ whole genome shotgun (WGS) entry which is preliminary data.</text>
</comment>
<sequence>MGLERHEDDKGFDALVPTTLSLSALELVAPAVLGACFEAVHASLGSSLFYAEAFGKLRLGPLLLAFMSRMLHRASHLFYAEAFWEPRLGPLLLAFVSRTPHQASPLSHTGIWKPLLPMLCLSTAHLGPSYSGHFRRPRLVLFSYSPSL</sequence>
<reference evidence="1" key="1">
    <citation type="journal article" date="2022" name="bioRxiv">
        <title>Sequencing and chromosome-scale assembly of the giantPleurodeles waltlgenome.</title>
        <authorList>
            <person name="Brown T."/>
            <person name="Elewa A."/>
            <person name="Iarovenko S."/>
            <person name="Subramanian E."/>
            <person name="Araus A.J."/>
            <person name="Petzold A."/>
            <person name="Susuki M."/>
            <person name="Suzuki K.-i.T."/>
            <person name="Hayashi T."/>
            <person name="Toyoda A."/>
            <person name="Oliveira C."/>
            <person name="Osipova E."/>
            <person name="Leigh N.D."/>
            <person name="Simon A."/>
            <person name="Yun M.H."/>
        </authorList>
    </citation>
    <scope>NUCLEOTIDE SEQUENCE</scope>
    <source>
        <strain evidence="1">20211129_DDA</strain>
        <tissue evidence="1">Liver</tissue>
    </source>
</reference>
<gene>
    <name evidence="1" type="ORF">NDU88_000869</name>
</gene>
<accession>A0AAV7KZ06</accession>
<name>A0AAV7KZ06_PLEWA</name>
<dbReference type="AlphaFoldDB" id="A0AAV7KZ06"/>
<keyword evidence="2" id="KW-1185">Reference proteome</keyword>
<organism evidence="1 2">
    <name type="scientific">Pleurodeles waltl</name>
    <name type="common">Iberian ribbed newt</name>
    <dbReference type="NCBI Taxonomy" id="8319"/>
    <lineage>
        <taxon>Eukaryota</taxon>
        <taxon>Metazoa</taxon>
        <taxon>Chordata</taxon>
        <taxon>Craniata</taxon>
        <taxon>Vertebrata</taxon>
        <taxon>Euteleostomi</taxon>
        <taxon>Amphibia</taxon>
        <taxon>Batrachia</taxon>
        <taxon>Caudata</taxon>
        <taxon>Salamandroidea</taxon>
        <taxon>Salamandridae</taxon>
        <taxon>Pleurodelinae</taxon>
        <taxon>Pleurodeles</taxon>
    </lineage>
</organism>